<keyword evidence="2" id="KW-1185">Reference proteome</keyword>
<proteinExistence type="predicted"/>
<dbReference type="AlphaFoldDB" id="A0AAD7D1W3"/>
<dbReference type="EMBL" id="JARKIE010000152">
    <property type="protein sequence ID" value="KAJ7675137.1"/>
    <property type="molecule type" value="Genomic_DNA"/>
</dbReference>
<gene>
    <name evidence="1" type="ORF">B0H17DRAFT_1140451</name>
</gene>
<dbReference type="Proteomes" id="UP001221757">
    <property type="component" value="Unassembled WGS sequence"/>
</dbReference>
<organism evidence="1 2">
    <name type="scientific">Mycena rosella</name>
    <name type="common">Pink bonnet</name>
    <name type="synonym">Agaricus rosellus</name>
    <dbReference type="NCBI Taxonomy" id="1033263"/>
    <lineage>
        <taxon>Eukaryota</taxon>
        <taxon>Fungi</taxon>
        <taxon>Dikarya</taxon>
        <taxon>Basidiomycota</taxon>
        <taxon>Agaricomycotina</taxon>
        <taxon>Agaricomycetes</taxon>
        <taxon>Agaricomycetidae</taxon>
        <taxon>Agaricales</taxon>
        <taxon>Marasmiineae</taxon>
        <taxon>Mycenaceae</taxon>
        <taxon>Mycena</taxon>
    </lineage>
</organism>
<evidence type="ECO:0000313" key="2">
    <source>
        <dbReference type="Proteomes" id="UP001221757"/>
    </source>
</evidence>
<evidence type="ECO:0000313" key="1">
    <source>
        <dbReference type="EMBL" id="KAJ7675137.1"/>
    </source>
</evidence>
<comment type="caution">
    <text evidence="1">The sequence shown here is derived from an EMBL/GenBank/DDBJ whole genome shotgun (WGS) entry which is preliminary data.</text>
</comment>
<sequence>MVDVVKEWHWHDNAVPQPRIRTCRDSGGCAELIALLIRISEFERVEIHLACSCLLRTGCYYAIADLDSDSESSSEHSWTAPAKERKTFVLLLGILCSFTKIFDSTGLKAGGGFGLVSNFCLLSLTREGYDGDSILGSPGLVVEDSQIRGCRMIRDDIPLEDPALSVHQARASGEAASELAGGLLSLLVIFLRGGLTPGASSEVEFNGSPSAATSILASSAMLESGSVLASTGSACFPDLSRLQADQHISYAQVANAPVSQWFENSKLKEWFPYHSAARLPHLVGTAGSVFQTRKLKKIVEGGGRADRRTKRVGGVSLALGVGGFSGSDNPEQRMVGGWGLARRGSGMCIIIMAGCQGFDVSIEEVAGCKAFEAKDLPSEEQRGAGRSDVHASLADVTNIHLSWVWWMNRGCEQ</sequence>
<protein>
    <submittedName>
        <fullName evidence="1">Uncharacterized protein</fullName>
    </submittedName>
</protein>
<reference evidence="1" key="1">
    <citation type="submission" date="2023-03" db="EMBL/GenBank/DDBJ databases">
        <title>Massive genome expansion in bonnet fungi (Mycena s.s.) driven by repeated elements and novel gene families across ecological guilds.</title>
        <authorList>
            <consortium name="Lawrence Berkeley National Laboratory"/>
            <person name="Harder C.B."/>
            <person name="Miyauchi S."/>
            <person name="Viragh M."/>
            <person name="Kuo A."/>
            <person name="Thoen E."/>
            <person name="Andreopoulos B."/>
            <person name="Lu D."/>
            <person name="Skrede I."/>
            <person name="Drula E."/>
            <person name="Henrissat B."/>
            <person name="Morin E."/>
            <person name="Kohler A."/>
            <person name="Barry K."/>
            <person name="LaButti K."/>
            <person name="Morin E."/>
            <person name="Salamov A."/>
            <person name="Lipzen A."/>
            <person name="Mereny Z."/>
            <person name="Hegedus B."/>
            <person name="Baldrian P."/>
            <person name="Stursova M."/>
            <person name="Weitz H."/>
            <person name="Taylor A."/>
            <person name="Grigoriev I.V."/>
            <person name="Nagy L.G."/>
            <person name="Martin F."/>
            <person name="Kauserud H."/>
        </authorList>
    </citation>
    <scope>NUCLEOTIDE SEQUENCE</scope>
    <source>
        <strain evidence="1">CBHHK067</strain>
    </source>
</reference>
<name>A0AAD7D1W3_MYCRO</name>
<accession>A0AAD7D1W3</accession>